<dbReference type="Proteomes" id="UP000597762">
    <property type="component" value="Unassembled WGS sequence"/>
</dbReference>
<evidence type="ECO:0000313" key="3">
    <source>
        <dbReference type="Proteomes" id="UP000597762"/>
    </source>
</evidence>
<evidence type="ECO:0008006" key="4">
    <source>
        <dbReference type="Google" id="ProtNLM"/>
    </source>
</evidence>
<dbReference type="PANTHER" id="PTHR20883">
    <property type="entry name" value="PHYTANOYL-COA DIOXYGENASE DOMAIN CONTAINING 1"/>
    <property type="match status" value="1"/>
</dbReference>
<organism evidence="2 3">
    <name type="scientific">Acanthosepion pharaonis</name>
    <name type="common">Pharaoh cuttlefish</name>
    <name type="synonym">Sepia pharaonis</name>
    <dbReference type="NCBI Taxonomy" id="158019"/>
    <lineage>
        <taxon>Eukaryota</taxon>
        <taxon>Metazoa</taxon>
        <taxon>Spiralia</taxon>
        <taxon>Lophotrochozoa</taxon>
        <taxon>Mollusca</taxon>
        <taxon>Cephalopoda</taxon>
        <taxon>Coleoidea</taxon>
        <taxon>Decapodiformes</taxon>
        <taxon>Sepiida</taxon>
        <taxon>Sepiina</taxon>
        <taxon>Sepiidae</taxon>
        <taxon>Acanthosepion</taxon>
    </lineage>
</organism>
<dbReference type="Pfam" id="PF05721">
    <property type="entry name" value="PhyH"/>
    <property type="match status" value="1"/>
</dbReference>
<keyword evidence="3" id="KW-1185">Reference proteome</keyword>
<evidence type="ECO:0000256" key="1">
    <source>
        <dbReference type="ARBA" id="ARBA00001962"/>
    </source>
</evidence>
<dbReference type="InterPro" id="IPR008775">
    <property type="entry name" value="Phytyl_CoA_dOase-like"/>
</dbReference>
<dbReference type="OrthoDB" id="445007at2759"/>
<reference evidence="2" key="1">
    <citation type="submission" date="2021-01" db="EMBL/GenBank/DDBJ databases">
        <authorList>
            <person name="Li R."/>
            <person name="Bekaert M."/>
        </authorList>
    </citation>
    <scope>NUCLEOTIDE SEQUENCE</scope>
    <source>
        <strain evidence="2">Farmed</strain>
    </source>
</reference>
<name>A0A812BX88_ACAPH</name>
<evidence type="ECO:0000313" key="2">
    <source>
        <dbReference type="EMBL" id="CAE1250621.1"/>
    </source>
</evidence>
<dbReference type="Gene3D" id="2.60.120.620">
    <property type="entry name" value="q2cbj1_9rhob like domain"/>
    <property type="match status" value="1"/>
</dbReference>
<comment type="caution">
    <text evidence="2">The sequence shown here is derived from an EMBL/GenBank/DDBJ whole genome shotgun (WGS) entry which is preliminary data.</text>
</comment>
<dbReference type="SUPFAM" id="SSF51197">
    <property type="entry name" value="Clavaminate synthase-like"/>
    <property type="match status" value="1"/>
</dbReference>
<dbReference type="AlphaFoldDB" id="A0A812BX88"/>
<protein>
    <recommendedName>
        <fullName evidence="4">Phytanoyl-CoA dioxygenase family protein</fullName>
    </recommendedName>
</protein>
<dbReference type="PANTHER" id="PTHR20883:SF51">
    <property type="entry name" value="PHYTANOYL-COA HYDROXYLASE"/>
    <property type="match status" value="1"/>
</dbReference>
<proteinExistence type="predicted"/>
<dbReference type="EMBL" id="CAHIKZ030001046">
    <property type="protein sequence ID" value="CAE1250621.1"/>
    <property type="molecule type" value="Genomic_DNA"/>
</dbReference>
<sequence length="172" mass="20165">MKDAFTGGRHVWHQDYGYWYKNGCLTPDLMTVYMALDPCTKENGCLQVLRGSHKCGRVDHGFVAGQTGIDKERLKHLMDRYEKIYVEMEPGDALFFHCNLVHMADHNRSPKRRWTLLYAYNLRENNPVYKHHHPQYNYLQKIPDSEVKDCENYSDMSGKEFINGSQDKTVKS</sequence>
<comment type="cofactor">
    <cofactor evidence="1">
        <name>Fe cation</name>
        <dbReference type="ChEBI" id="CHEBI:24875"/>
    </cofactor>
</comment>
<accession>A0A812BX88</accession>
<gene>
    <name evidence="2" type="ORF">SPHA_27206</name>
</gene>